<feature type="coiled-coil region" evidence="1">
    <location>
        <begin position="49"/>
        <end position="86"/>
    </location>
</feature>
<keyword evidence="3" id="KW-1185">Reference proteome</keyword>
<gene>
    <name evidence="2" type="primary">TY3B-I_238</name>
    <name evidence="2" type="ORF">TNIN_230891</name>
</gene>
<dbReference type="EMBL" id="BMAV01010285">
    <property type="protein sequence ID" value="GFY55275.1"/>
    <property type="molecule type" value="Genomic_DNA"/>
</dbReference>
<dbReference type="AlphaFoldDB" id="A0A8X7C4G4"/>
<evidence type="ECO:0000313" key="3">
    <source>
        <dbReference type="Proteomes" id="UP000886998"/>
    </source>
</evidence>
<reference evidence="2" key="1">
    <citation type="submission" date="2020-08" db="EMBL/GenBank/DDBJ databases">
        <title>Multicomponent nature underlies the extraordinary mechanical properties of spider dragline silk.</title>
        <authorList>
            <person name="Kono N."/>
            <person name="Nakamura H."/>
            <person name="Mori M."/>
            <person name="Yoshida Y."/>
            <person name="Ohtoshi R."/>
            <person name="Malay A.D."/>
            <person name="Moran D.A.P."/>
            <person name="Tomita M."/>
            <person name="Numata K."/>
            <person name="Arakawa K."/>
        </authorList>
    </citation>
    <scope>NUCLEOTIDE SEQUENCE</scope>
</reference>
<protein>
    <submittedName>
        <fullName evidence="2">Transposon Ty3-I Gag-Pol polyprotein</fullName>
    </submittedName>
</protein>
<proteinExistence type="predicted"/>
<dbReference type="Proteomes" id="UP000886998">
    <property type="component" value="Unassembled WGS sequence"/>
</dbReference>
<evidence type="ECO:0000256" key="1">
    <source>
        <dbReference type="SAM" id="Coils"/>
    </source>
</evidence>
<sequence length="163" mass="18588">MAFPSKGKKIDLYNLASELRVSATLDDRIIDLREKITTCTFFKDNEQFIKEMLDNIAEERKSLEAIKKIERKNKGLAEQRAFELEKLKLQAQNPPASAGNSLQMNSRSMRLDLKTLLPTFIPDKDNISLLLTICKRQMKILNVPADFWVSHLIGIIPSDIRAG</sequence>
<name>A0A8X7C4G4_9ARAC</name>
<comment type="caution">
    <text evidence="2">The sequence shown here is derived from an EMBL/GenBank/DDBJ whole genome shotgun (WGS) entry which is preliminary data.</text>
</comment>
<organism evidence="2 3">
    <name type="scientific">Trichonephila inaurata madagascariensis</name>
    <dbReference type="NCBI Taxonomy" id="2747483"/>
    <lineage>
        <taxon>Eukaryota</taxon>
        <taxon>Metazoa</taxon>
        <taxon>Ecdysozoa</taxon>
        <taxon>Arthropoda</taxon>
        <taxon>Chelicerata</taxon>
        <taxon>Arachnida</taxon>
        <taxon>Araneae</taxon>
        <taxon>Araneomorphae</taxon>
        <taxon>Entelegynae</taxon>
        <taxon>Araneoidea</taxon>
        <taxon>Nephilidae</taxon>
        <taxon>Trichonephila</taxon>
        <taxon>Trichonephila inaurata</taxon>
    </lineage>
</organism>
<evidence type="ECO:0000313" key="2">
    <source>
        <dbReference type="EMBL" id="GFY55275.1"/>
    </source>
</evidence>
<accession>A0A8X7C4G4</accession>
<dbReference type="OrthoDB" id="6456969at2759"/>
<keyword evidence="1" id="KW-0175">Coiled coil</keyword>